<organism evidence="2 3">
    <name type="scientific">Crotalaria pallida</name>
    <name type="common">Smooth rattlebox</name>
    <name type="synonym">Crotalaria striata</name>
    <dbReference type="NCBI Taxonomy" id="3830"/>
    <lineage>
        <taxon>Eukaryota</taxon>
        <taxon>Viridiplantae</taxon>
        <taxon>Streptophyta</taxon>
        <taxon>Embryophyta</taxon>
        <taxon>Tracheophyta</taxon>
        <taxon>Spermatophyta</taxon>
        <taxon>Magnoliopsida</taxon>
        <taxon>eudicotyledons</taxon>
        <taxon>Gunneridae</taxon>
        <taxon>Pentapetalae</taxon>
        <taxon>rosids</taxon>
        <taxon>fabids</taxon>
        <taxon>Fabales</taxon>
        <taxon>Fabaceae</taxon>
        <taxon>Papilionoideae</taxon>
        <taxon>50 kb inversion clade</taxon>
        <taxon>genistoids sensu lato</taxon>
        <taxon>core genistoids</taxon>
        <taxon>Crotalarieae</taxon>
        <taxon>Crotalaria</taxon>
    </lineage>
</organism>
<evidence type="ECO:0000259" key="1">
    <source>
        <dbReference type="Pfam" id="PF13966"/>
    </source>
</evidence>
<evidence type="ECO:0000313" key="2">
    <source>
        <dbReference type="EMBL" id="KAK7268165.1"/>
    </source>
</evidence>
<sequence>MGSPTETSTQFFSKLTCILGSTRIFPHGNSIFDPNIVFPPRPDYDVAIYAFVISATINLSQTKQSLSTSSIYVPWSLLLNVRVNFNVDEASRGSLRPYGYGVSSSPSFSDLASPHSASPAIAVQCRLRYSELIRSIPLIRAVNEDSLIWHFTIDGVYSVRSGYRTVLQFEAETRDGGIGSSGGGNSAIWKTLWSLNLPEKLKIFWWRALENIIPSKDNLVRKKIEIPSACKRCGAEIETSAHCFWVCPFAKKVWGMFDLHDRIPDGPFDCNKDAHILANWIVHSDVPRVSHRHSRTSTVILELTKILEYSGNRP</sequence>
<proteinExistence type="predicted"/>
<dbReference type="InterPro" id="IPR026960">
    <property type="entry name" value="RVT-Znf"/>
</dbReference>
<dbReference type="Proteomes" id="UP001372338">
    <property type="component" value="Unassembled WGS sequence"/>
</dbReference>
<gene>
    <name evidence="2" type="ORF">RIF29_20852</name>
</gene>
<accession>A0AAN9I914</accession>
<protein>
    <recommendedName>
        <fullName evidence="1">Reverse transcriptase zinc-binding domain-containing protein</fullName>
    </recommendedName>
</protein>
<keyword evidence="3" id="KW-1185">Reference proteome</keyword>
<name>A0AAN9I914_CROPI</name>
<feature type="domain" description="Reverse transcriptase zinc-binding" evidence="1">
    <location>
        <begin position="157"/>
        <end position="254"/>
    </location>
</feature>
<dbReference type="Pfam" id="PF13966">
    <property type="entry name" value="zf-RVT"/>
    <property type="match status" value="1"/>
</dbReference>
<dbReference type="AlphaFoldDB" id="A0AAN9I914"/>
<evidence type="ECO:0000313" key="3">
    <source>
        <dbReference type="Proteomes" id="UP001372338"/>
    </source>
</evidence>
<dbReference type="EMBL" id="JAYWIO010000004">
    <property type="protein sequence ID" value="KAK7268165.1"/>
    <property type="molecule type" value="Genomic_DNA"/>
</dbReference>
<comment type="caution">
    <text evidence="2">The sequence shown here is derived from an EMBL/GenBank/DDBJ whole genome shotgun (WGS) entry which is preliminary data.</text>
</comment>
<reference evidence="2 3" key="1">
    <citation type="submission" date="2024-01" db="EMBL/GenBank/DDBJ databases">
        <title>The genomes of 5 underutilized Papilionoideae crops provide insights into root nodulation and disease resistanc.</title>
        <authorList>
            <person name="Yuan L."/>
        </authorList>
    </citation>
    <scope>NUCLEOTIDE SEQUENCE [LARGE SCALE GENOMIC DNA]</scope>
    <source>
        <strain evidence="2">ZHUSHIDOU_FW_LH</strain>
        <tissue evidence="2">Leaf</tissue>
    </source>
</reference>